<dbReference type="OMA" id="PYITYNC"/>
<gene>
    <name evidence="3" type="primary">purO</name>
    <name evidence="6" type="ORF">E5139_07700</name>
</gene>
<comment type="function">
    <text evidence="3">Catalyzes the cyclization of 5-formylamidoimidazole-4-carboxamide ribonucleotide to IMP.</text>
</comment>
<dbReference type="GO" id="GO:0006189">
    <property type="term" value="P:'de novo' IMP biosynthetic process"/>
    <property type="evidence" value="ECO:0007669"/>
    <property type="project" value="UniProtKB-UniRule"/>
</dbReference>
<evidence type="ECO:0000256" key="4">
    <source>
        <dbReference type="NCBIfam" id="TIGR01922"/>
    </source>
</evidence>
<dbReference type="Gene3D" id="3.60.20.20">
    <property type="entry name" value="Inosine monophosphate cyclohydrolase-like"/>
    <property type="match status" value="1"/>
</dbReference>
<proteinExistence type="inferred from homology"/>
<name>A0A4D6KK09_9EURY</name>
<comment type="similarity">
    <text evidence="3">Belongs to the archaeal IMP cyclohydrolase family.</text>
</comment>
<dbReference type="InterPro" id="IPR010191">
    <property type="entry name" value="IMP_cyclohydrolase"/>
</dbReference>
<feature type="domain" description="Inosine monophosphate cyclohydrolase-like" evidence="5">
    <location>
        <begin position="2"/>
        <end position="191"/>
    </location>
</feature>
<dbReference type="RefSeq" id="WP_015761883.1">
    <property type="nucleotide sequence ID" value="NZ_CP039375.1"/>
</dbReference>
<dbReference type="Pfam" id="PF07826">
    <property type="entry name" value="IMP_cyclohyd"/>
    <property type="match status" value="1"/>
</dbReference>
<dbReference type="NCBIfam" id="NF003167">
    <property type="entry name" value="PRK04151.1"/>
    <property type="match status" value="1"/>
</dbReference>
<dbReference type="Proteomes" id="UP000297053">
    <property type="component" value="Chromosome"/>
</dbReference>
<dbReference type="SUPFAM" id="SSF75569">
    <property type="entry name" value="Archaeal IMP cyclohydrolase PurO"/>
    <property type="match status" value="1"/>
</dbReference>
<dbReference type="UniPathway" id="UPA00074">
    <property type="reaction ID" value="UER00135"/>
</dbReference>
<dbReference type="EC" id="3.5.4.10" evidence="3 4"/>
<dbReference type="PIRSF" id="PIRSF004866">
    <property type="entry name" value="IMP_cclhdr_arch"/>
    <property type="match status" value="1"/>
</dbReference>
<reference evidence="6 7" key="2">
    <citation type="submission" date="2019-04" db="EMBL/GenBank/DDBJ databases">
        <authorList>
            <person name="Yang S."/>
            <person name="Wei W."/>
        </authorList>
    </citation>
    <scope>NUCLEOTIDE SEQUENCE [LARGE SCALE GENOMIC DNA]</scope>
    <source>
        <strain evidence="7">ZP60</strain>
    </source>
</reference>
<dbReference type="AlphaFoldDB" id="A0A4D6KK09"/>
<reference evidence="6 7" key="1">
    <citation type="submission" date="2019-04" db="EMBL/GenBank/DDBJ databases">
        <title>Complete genome sequence of Arthrobacter sp. ZXY-2 associated with effective atrazine degradation and salt adaptation.</title>
        <authorList>
            <person name="Zhao X."/>
        </authorList>
    </citation>
    <scope>NUCLEOTIDE SEQUENCE [LARGE SCALE GENOMIC DNA]</scope>
    <source>
        <strain evidence="7">ZP60</strain>
    </source>
</reference>
<keyword evidence="1 3" id="KW-0658">Purine biosynthesis</keyword>
<dbReference type="EMBL" id="CP039375">
    <property type="protein sequence ID" value="QCD65526.1"/>
    <property type="molecule type" value="Genomic_DNA"/>
</dbReference>
<evidence type="ECO:0000313" key="6">
    <source>
        <dbReference type="EMBL" id="QCD65526.1"/>
    </source>
</evidence>
<comment type="catalytic activity">
    <reaction evidence="3">
        <text>IMP + H2O = 5-formamido-1-(5-phospho-D-ribosyl)imidazole-4-carboxamide</text>
        <dbReference type="Rhea" id="RHEA:18445"/>
        <dbReference type="ChEBI" id="CHEBI:15377"/>
        <dbReference type="ChEBI" id="CHEBI:58053"/>
        <dbReference type="ChEBI" id="CHEBI:58467"/>
        <dbReference type="EC" id="3.5.4.10"/>
    </reaction>
</comment>
<accession>A0A4D6KK09</accession>
<evidence type="ECO:0000259" key="5">
    <source>
        <dbReference type="Pfam" id="PF07826"/>
    </source>
</evidence>
<dbReference type="InterPro" id="IPR036795">
    <property type="entry name" value="IMP_cyclohydrolase-like_sf"/>
</dbReference>
<dbReference type="NCBIfam" id="TIGR01922">
    <property type="entry name" value="purO_arch"/>
    <property type="match status" value="1"/>
</dbReference>
<evidence type="ECO:0000256" key="2">
    <source>
        <dbReference type="ARBA" id="ARBA00022801"/>
    </source>
</evidence>
<sequence>MYVGRFVVVGPQVGAYRVSSRSFPNRRALDRDGTITVGPTEDAPETDNPYISYNAVRETDRGVVVGNGSHVDPIAEKLSLGYPARDAVAESLLALDFEKDDYDTPRIAGIVGVDPDDPTTRAEGHGGVIGTVRRDALLVEEVTEPTLVATYETDSPEAFDLEATDAEEIAREVYGHEFEHAVCAAGVTVDGGVETAIYNG</sequence>
<dbReference type="GeneID" id="42178810"/>
<dbReference type="InterPro" id="IPR020600">
    <property type="entry name" value="IMP_cyclohydrolase-like"/>
</dbReference>
<evidence type="ECO:0000256" key="3">
    <source>
        <dbReference type="HAMAP-Rule" id="MF_00705"/>
    </source>
</evidence>
<evidence type="ECO:0000313" key="7">
    <source>
        <dbReference type="Proteomes" id="UP000297053"/>
    </source>
</evidence>
<dbReference type="HAMAP" id="MF_00705">
    <property type="entry name" value="IMP_cyclohydrol"/>
    <property type="match status" value="1"/>
</dbReference>
<evidence type="ECO:0000256" key="1">
    <source>
        <dbReference type="ARBA" id="ARBA00022755"/>
    </source>
</evidence>
<organism evidence="6 7">
    <name type="scientific">Halomicrobium mukohataei</name>
    <dbReference type="NCBI Taxonomy" id="57705"/>
    <lineage>
        <taxon>Archaea</taxon>
        <taxon>Methanobacteriati</taxon>
        <taxon>Methanobacteriota</taxon>
        <taxon>Stenosarchaea group</taxon>
        <taxon>Halobacteria</taxon>
        <taxon>Halobacteriales</taxon>
        <taxon>Haloarculaceae</taxon>
        <taxon>Halomicrobium</taxon>
    </lineage>
</organism>
<keyword evidence="2 3" id="KW-0378">Hydrolase</keyword>
<dbReference type="GO" id="GO:0003937">
    <property type="term" value="F:IMP cyclohydrolase activity"/>
    <property type="evidence" value="ECO:0007669"/>
    <property type="project" value="UniProtKB-UniRule"/>
</dbReference>
<comment type="pathway">
    <text evidence="3">Purine metabolism; IMP biosynthesis via de novo pathway; IMP from 5-formamido-1-(5-phospho-D-ribosyl)imidazole-4-carboxamide: step 1/1.</text>
</comment>
<protein>
    <recommendedName>
        <fullName evidence="3 4">IMP cyclohydrolase</fullName>
        <ecNumber evidence="3 4">3.5.4.10</ecNumber>
    </recommendedName>
    <alternativeName>
        <fullName evidence="3">IMP synthase</fullName>
    </alternativeName>
    <alternativeName>
        <fullName evidence="3">Inosinicase</fullName>
    </alternativeName>
</protein>
<dbReference type="KEGG" id="halz:E5139_07700"/>